<evidence type="ECO:0000256" key="1">
    <source>
        <dbReference type="SAM" id="Phobius"/>
    </source>
</evidence>
<keyword evidence="1" id="KW-0812">Transmembrane</keyword>
<gene>
    <name evidence="2" type="ORF">K457DRAFT_165329</name>
</gene>
<keyword evidence="1" id="KW-0472">Membrane</keyword>
<keyword evidence="3" id="KW-1185">Reference proteome</keyword>
<accession>A0A197KH27</accession>
<feature type="transmembrane region" description="Helical" evidence="1">
    <location>
        <begin position="130"/>
        <end position="149"/>
    </location>
</feature>
<dbReference type="AlphaFoldDB" id="A0A197KH27"/>
<sequence>MGSTWTRASATRQRIPAPGTSRIWTCPSSSFKWTCWLPPCPFQFFTASTADFATPPSPRFSCLPPTAPSAPPPAATSSAAVFGTTSTTTVATPTTPAAAAAPTTALLALDERPHPTVFPMSSPLPFSLHYVFLFLVTPAHALGIFVFLVPPTP</sequence>
<dbReference type="EMBL" id="KV442011">
    <property type="protein sequence ID" value="OAQ36458.1"/>
    <property type="molecule type" value="Genomic_DNA"/>
</dbReference>
<name>A0A197KH27_9FUNG</name>
<reference evidence="2 3" key="1">
    <citation type="submission" date="2016-05" db="EMBL/GenBank/DDBJ databases">
        <title>Genome sequencing reveals origins of a unique bacterial endosymbiosis in the earliest lineages of terrestrial Fungi.</title>
        <authorList>
            <consortium name="DOE Joint Genome Institute"/>
            <person name="Uehling J."/>
            <person name="Gryganskyi A."/>
            <person name="Hameed K."/>
            <person name="Tschaplinski T."/>
            <person name="Misztal P."/>
            <person name="Wu S."/>
            <person name="Desiro A."/>
            <person name="Vande Pol N."/>
            <person name="Du Z.-Y."/>
            <person name="Zienkiewicz A."/>
            <person name="Zienkiewicz K."/>
            <person name="Morin E."/>
            <person name="Tisserant E."/>
            <person name="Splivallo R."/>
            <person name="Hainaut M."/>
            <person name="Henrissat B."/>
            <person name="Ohm R."/>
            <person name="Kuo A."/>
            <person name="Yan J."/>
            <person name="Lipzen A."/>
            <person name="Nolan M."/>
            <person name="Labutti K."/>
            <person name="Barry K."/>
            <person name="Goldstein A."/>
            <person name="Labbe J."/>
            <person name="Schadt C."/>
            <person name="Tuskan G."/>
            <person name="Grigoriev I."/>
            <person name="Martin F."/>
            <person name="Vilgalys R."/>
            <person name="Bonito G."/>
        </authorList>
    </citation>
    <scope>NUCLEOTIDE SEQUENCE [LARGE SCALE GENOMIC DNA]</scope>
    <source>
        <strain evidence="2 3">AG-77</strain>
    </source>
</reference>
<protein>
    <submittedName>
        <fullName evidence="2">Uncharacterized protein</fullName>
    </submittedName>
</protein>
<keyword evidence="1" id="KW-1133">Transmembrane helix</keyword>
<proteinExistence type="predicted"/>
<evidence type="ECO:0000313" key="3">
    <source>
        <dbReference type="Proteomes" id="UP000078512"/>
    </source>
</evidence>
<organism evidence="2 3">
    <name type="scientific">Linnemannia elongata AG-77</name>
    <dbReference type="NCBI Taxonomy" id="1314771"/>
    <lineage>
        <taxon>Eukaryota</taxon>
        <taxon>Fungi</taxon>
        <taxon>Fungi incertae sedis</taxon>
        <taxon>Mucoromycota</taxon>
        <taxon>Mortierellomycotina</taxon>
        <taxon>Mortierellomycetes</taxon>
        <taxon>Mortierellales</taxon>
        <taxon>Mortierellaceae</taxon>
        <taxon>Linnemannia</taxon>
    </lineage>
</organism>
<dbReference type="Proteomes" id="UP000078512">
    <property type="component" value="Unassembled WGS sequence"/>
</dbReference>
<evidence type="ECO:0000313" key="2">
    <source>
        <dbReference type="EMBL" id="OAQ36458.1"/>
    </source>
</evidence>